<dbReference type="AlphaFoldDB" id="A0A1S6IPF2"/>
<reference evidence="5 6" key="1">
    <citation type="journal article" date="2014" name="Int. J. Syst. Evol. Microbiol.">
        <title>Jeotgalibaca dankookensis gen. nov., sp. nov., a member of the family Carnobacteriaceae, isolated from seujeot (Korean traditional food).</title>
        <authorList>
            <person name="Lee D.G."/>
            <person name="Trujillo M.E."/>
            <person name="Kang H."/>
            <person name="Ahn T.Y."/>
        </authorList>
    </citation>
    <scope>NUCLEOTIDE SEQUENCE [LARGE SCALE GENOMIC DNA]</scope>
    <source>
        <strain evidence="5 6">EX-07</strain>
    </source>
</reference>
<dbReference type="RefSeq" id="WP_062470149.1">
    <property type="nucleotide sequence ID" value="NZ_BBYN01000018.1"/>
</dbReference>
<keyword evidence="2" id="KW-0547">Nucleotide-binding</keyword>
<feature type="domain" description="5'-Nucleotidase C-terminal" evidence="4">
    <location>
        <begin position="300"/>
        <end position="428"/>
    </location>
</feature>
<accession>A0A1S6IPF2</accession>
<dbReference type="EC" id="3.1.3.-" evidence="5"/>
<dbReference type="PANTHER" id="PTHR11575">
    <property type="entry name" value="5'-NUCLEOTIDASE-RELATED"/>
    <property type="match status" value="1"/>
</dbReference>
<dbReference type="InterPro" id="IPR029052">
    <property type="entry name" value="Metallo-depent_PP-like"/>
</dbReference>
<gene>
    <name evidence="5" type="primary">mggB_2</name>
    <name evidence="5" type="ORF">BW727_101019</name>
</gene>
<dbReference type="GO" id="GO:0000166">
    <property type="term" value="F:nucleotide binding"/>
    <property type="evidence" value="ECO:0007669"/>
    <property type="project" value="UniProtKB-KW"/>
</dbReference>
<dbReference type="Gene3D" id="3.60.21.10">
    <property type="match status" value="1"/>
</dbReference>
<dbReference type="InterPro" id="IPR008334">
    <property type="entry name" value="5'-Nucleotdase_C"/>
</dbReference>
<dbReference type="Proteomes" id="UP000188993">
    <property type="component" value="Chromosome"/>
</dbReference>
<dbReference type="Gene3D" id="3.90.780.10">
    <property type="entry name" value="5'-Nucleotidase, C-terminal domain"/>
    <property type="match status" value="1"/>
</dbReference>
<evidence type="ECO:0000256" key="2">
    <source>
        <dbReference type="RuleBase" id="RU362119"/>
    </source>
</evidence>
<comment type="similarity">
    <text evidence="2">Belongs to the 5'-nucleotidase family.</text>
</comment>
<dbReference type="GO" id="GO:0016787">
    <property type="term" value="F:hydrolase activity"/>
    <property type="evidence" value="ECO:0007669"/>
    <property type="project" value="UniProtKB-KW"/>
</dbReference>
<evidence type="ECO:0000259" key="3">
    <source>
        <dbReference type="Pfam" id="PF00149"/>
    </source>
</evidence>
<dbReference type="SUPFAM" id="SSF56300">
    <property type="entry name" value="Metallo-dependent phosphatases"/>
    <property type="match status" value="1"/>
</dbReference>
<dbReference type="Pfam" id="PF00149">
    <property type="entry name" value="Metallophos"/>
    <property type="match status" value="1"/>
</dbReference>
<dbReference type="InterPro" id="IPR036907">
    <property type="entry name" value="5'-Nucleotdase_C_sf"/>
</dbReference>
<dbReference type="EMBL" id="CP019728">
    <property type="protein sequence ID" value="AQS53389.1"/>
    <property type="molecule type" value="Genomic_DNA"/>
</dbReference>
<dbReference type="Pfam" id="PF02872">
    <property type="entry name" value="5_nucleotid_C"/>
    <property type="match status" value="1"/>
</dbReference>
<evidence type="ECO:0000256" key="1">
    <source>
        <dbReference type="ARBA" id="ARBA00022729"/>
    </source>
</evidence>
<dbReference type="PRINTS" id="PR01607">
    <property type="entry name" value="APYRASEFAMLY"/>
</dbReference>
<dbReference type="InterPro" id="IPR006179">
    <property type="entry name" value="5_nucleotidase/apyrase"/>
</dbReference>
<name>A0A1S6IPF2_9LACT</name>
<organism evidence="5 6">
    <name type="scientific">Jeotgalibaca dankookensis</name>
    <dbReference type="NCBI Taxonomy" id="708126"/>
    <lineage>
        <taxon>Bacteria</taxon>
        <taxon>Bacillati</taxon>
        <taxon>Bacillota</taxon>
        <taxon>Bacilli</taxon>
        <taxon>Lactobacillales</taxon>
        <taxon>Carnobacteriaceae</taxon>
        <taxon>Jeotgalibaca</taxon>
    </lineage>
</organism>
<sequence length="477" mass="53757">MAKKITIVQVNDTHSYLETHNEFFYTDRGITIEKAGGYAKIQTLLKEFRNEGPVVALDNGDTIHGTYEAVTTKGWNMIPILNDMSFSAMTFHWDTAYGPENLKAINQALNYPVLAGNVYDEETNKLVFDPYRIIEVDGITIGIIGIACNIVDKTMPAHFSKGIYFTLGNQELPTYVDELRRKGVDTIILLSHLGFPQDVKLISEVEGIDICLSGHTHNRIAKKVQIGQTTIIQSGAQGSFIGKLTLSYEDSTIKKVDHQLIPITEAILDDSFMKEKIEEAVSPFRQKLAVKVGETKTILHRGFNLETPMDNFLLEAMLHHTKTDVAFSNGWRYGAPIVEGDITLRELYQIIPMNPPISRVELTGAEIWEMLEENLENTYANDPYSQMGGYVKRALGLHCYFKVENPKGLRIQNLFIGHHEINLQKTYTASYVTNQGVPKKYGKNHRDLDIKAVQAMQDYLLDSGVYNQSLNGTFRLV</sequence>
<dbReference type="InterPro" id="IPR004843">
    <property type="entry name" value="Calcineurin-like_PHP"/>
</dbReference>
<keyword evidence="6" id="KW-1185">Reference proteome</keyword>
<feature type="domain" description="Calcineurin-like phosphoesterase" evidence="3">
    <location>
        <begin position="6"/>
        <end position="218"/>
    </location>
</feature>
<keyword evidence="2 5" id="KW-0378">Hydrolase</keyword>
<evidence type="ECO:0000313" key="5">
    <source>
        <dbReference type="EMBL" id="AQS53389.1"/>
    </source>
</evidence>
<evidence type="ECO:0000259" key="4">
    <source>
        <dbReference type="Pfam" id="PF02872"/>
    </source>
</evidence>
<dbReference type="PANTHER" id="PTHR11575:SF24">
    <property type="entry name" value="5'-NUCLEOTIDASE"/>
    <property type="match status" value="1"/>
</dbReference>
<protein>
    <submittedName>
        <fullName evidence="5">Mannosylglucosyl-3-phosphoglycerate phosphatase</fullName>
        <ecNumber evidence="5">3.1.3.-</ecNumber>
    </submittedName>
</protein>
<proteinExistence type="inferred from homology"/>
<dbReference type="GO" id="GO:0009166">
    <property type="term" value="P:nucleotide catabolic process"/>
    <property type="evidence" value="ECO:0007669"/>
    <property type="project" value="InterPro"/>
</dbReference>
<evidence type="ECO:0000313" key="6">
    <source>
        <dbReference type="Proteomes" id="UP000188993"/>
    </source>
</evidence>
<dbReference type="GO" id="GO:0030288">
    <property type="term" value="C:outer membrane-bounded periplasmic space"/>
    <property type="evidence" value="ECO:0007669"/>
    <property type="project" value="TreeGrafter"/>
</dbReference>
<dbReference type="KEGG" id="jda:BW727_101019"/>
<keyword evidence="1" id="KW-0732">Signal</keyword>
<dbReference type="OrthoDB" id="9801679at2"/>
<dbReference type="SUPFAM" id="SSF55816">
    <property type="entry name" value="5'-nucleotidase (syn. UDP-sugar hydrolase), C-terminal domain"/>
    <property type="match status" value="1"/>
</dbReference>
<dbReference type="STRING" id="708126.BW727_101019"/>